<dbReference type="PANTHER" id="PTHR43673">
    <property type="entry name" value="NAD(P)H NITROREDUCTASE YDGI-RELATED"/>
    <property type="match status" value="1"/>
</dbReference>
<proteinExistence type="inferred from homology"/>
<dbReference type="eggNOG" id="COG0778">
    <property type="taxonomic scope" value="Bacteria"/>
</dbReference>
<dbReference type="OrthoDB" id="9812105at2"/>
<evidence type="ECO:0000256" key="1">
    <source>
        <dbReference type="ARBA" id="ARBA00007118"/>
    </source>
</evidence>
<gene>
    <name evidence="4" type="ORF">Clopa_1171</name>
</gene>
<dbReference type="PANTHER" id="PTHR43673:SF10">
    <property type="entry name" value="NADH DEHYDROGENASE_NAD(P)H NITROREDUCTASE XCC3605-RELATED"/>
    <property type="match status" value="1"/>
</dbReference>
<dbReference type="GO" id="GO:0016491">
    <property type="term" value="F:oxidoreductase activity"/>
    <property type="evidence" value="ECO:0007669"/>
    <property type="project" value="UniProtKB-KW"/>
</dbReference>
<evidence type="ECO:0000313" key="4">
    <source>
        <dbReference type="EMBL" id="AGK96166.1"/>
    </source>
</evidence>
<dbReference type="InterPro" id="IPR029479">
    <property type="entry name" value="Nitroreductase"/>
</dbReference>
<dbReference type="STRING" id="86416.Clopa_1171"/>
<dbReference type="PATRIC" id="fig|86416.3.peg.1172"/>
<dbReference type="Pfam" id="PF00881">
    <property type="entry name" value="Nitroreductase"/>
    <property type="match status" value="1"/>
</dbReference>
<evidence type="ECO:0000256" key="2">
    <source>
        <dbReference type="ARBA" id="ARBA00023002"/>
    </source>
</evidence>
<dbReference type="RefSeq" id="WP_015614489.1">
    <property type="nucleotide sequence ID" value="NC_021182.1"/>
</dbReference>
<dbReference type="AlphaFoldDB" id="R4K347"/>
<reference evidence="4 5" key="1">
    <citation type="submission" date="2012-01" db="EMBL/GenBank/DDBJ databases">
        <title>Complete sequence of chromosome of Clostridium pasteurianum BC1.</title>
        <authorList>
            <consortium name="US DOE Joint Genome Institute"/>
            <person name="Lucas S."/>
            <person name="Han J."/>
            <person name="Lapidus A."/>
            <person name="Cheng J.-F."/>
            <person name="Goodwin L."/>
            <person name="Pitluck S."/>
            <person name="Peters L."/>
            <person name="Mikhailova N."/>
            <person name="Teshima H."/>
            <person name="Detter J.C."/>
            <person name="Han C."/>
            <person name="Tapia R."/>
            <person name="Land M."/>
            <person name="Hauser L."/>
            <person name="Kyrpides N."/>
            <person name="Ivanova N."/>
            <person name="Pagani I."/>
            <person name="Dunn J."/>
            <person name="Taghavi S."/>
            <person name="Francis A."/>
            <person name="van der Lelie D."/>
            <person name="Woyke T."/>
        </authorList>
    </citation>
    <scope>NUCLEOTIDE SEQUENCE [LARGE SCALE GENOMIC DNA]</scope>
    <source>
        <strain evidence="4 5">BC1</strain>
    </source>
</reference>
<sequence length="193" mass="21922">MTKEIKNRRSIRKYTDKSVEEEKIIQLIDSARLAPSGMNAQPWHFVVVKSQSTREKLVEAAHNQKWMLSAPVFILCIADIAARIDGTEVITVDENSPQVELKGVIGDTSIAAEHIQLEANNLGLGTCWVGWYDQKDIRPILNIPSDKYVVGIVTVGYAAESPEPRPRKKIEEILHNEKWRTSFFKVNLFTVFF</sequence>
<dbReference type="HOGENOM" id="CLU_070764_7_1_9"/>
<dbReference type="SUPFAM" id="SSF55469">
    <property type="entry name" value="FMN-dependent nitroreductase-like"/>
    <property type="match status" value="1"/>
</dbReference>
<feature type="domain" description="Nitroreductase" evidence="3">
    <location>
        <begin position="5"/>
        <end position="157"/>
    </location>
</feature>
<protein>
    <submittedName>
        <fullName evidence="4">Nitroreductase</fullName>
    </submittedName>
</protein>
<accession>R4K347</accession>
<dbReference type="Gene3D" id="3.40.109.10">
    <property type="entry name" value="NADH Oxidase"/>
    <property type="match status" value="1"/>
</dbReference>
<dbReference type="InterPro" id="IPR000415">
    <property type="entry name" value="Nitroreductase-like"/>
</dbReference>
<organism evidence="4 5">
    <name type="scientific">Clostridium pasteurianum BC1</name>
    <dbReference type="NCBI Taxonomy" id="86416"/>
    <lineage>
        <taxon>Bacteria</taxon>
        <taxon>Bacillati</taxon>
        <taxon>Bacillota</taxon>
        <taxon>Clostridia</taxon>
        <taxon>Eubacteriales</taxon>
        <taxon>Clostridiaceae</taxon>
        <taxon>Clostridium</taxon>
    </lineage>
</organism>
<dbReference type="Proteomes" id="UP000013523">
    <property type="component" value="Chromosome"/>
</dbReference>
<evidence type="ECO:0000313" key="5">
    <source>
        <dbReference type="Proteomes" id="UP000013523"/>
    </source>
</evidence>
<keyword evidence="5" id="KW-1185">Reference proteome</keyword>
<dbReference type="KEGG" id="cpas:Clopa_1171"/>
<name>R4K347_CLOPA</name>
<dbReference type="EMBL" id="CP003261">
    <property type="protein sequence ID" value="AGK96166.1"/>
    <property type="molecule type" value="Genomic_DNA"/>
</dbReference>
<evidence type="ECO:0000259" key="3">
    <source>
        <dbReference type="Pfam" id="PF00881"/>
    </source>
</evidence>
<keyword evidence="2" id="KW-0560">Oxidoreductase</keyword>
<comment type="similarity">
    <text evidence="1">Belongs to the nitroreductase family.</text>
</comment>